<dbReference type="EMBL" id="VJZA01000043">
    <property type="protein sequence ID" value="TVT19750.1"/>
    <property type="molecule type" value="Genomic_DNA"/>
</dbReference>
<evidence type="ECO:0000313" key="2">
    <source>
        <dbReference type="Proteomes" id="UP000318578"/>
    </source>
</evidence>
<gene>
    <name evidence="1" type="ORF">FNH06_23030</name>
</gene>
<evidence type="ECO:0000313" key="1">
    <source>
        <dbReference type="EMBL" id="TVT19750.1"/>
    </source>
</evidence>
<dbReference type="Proteomes" id="UP000318578">
    <property type="component" value="Unassembled WGS sequence"/>
</dbReference>
<sequence>MTVQENVESGTTLDYRRVFGWPVQWHNNALTLVTGSGIGAVAVPRSLADRVLAGVARQGCEGPAVCVLTKHGSIAVLLVEADVLAPADSSLPEGVRVLTAGTGIPLPDERSPHNLTHWLVPPDTHHRWLPSLTAVLASIRSVVPPRLPSN</sequence>
<accession>A0A558A670</accession>
<organism evidence="1 2">
    <name type="scientific">Amycolatopsis acidiphila</name>
    <dbReference type="NCBI Taxonomy" id="715473"/>
    <lineage>
        <taxon>Bacteria</taxon>
        <taxon>Bacillati</taxon>
        <taxon>Actinomycetota</taxon>
        <taxon>Actinomycetes</taxon>
        <taxon>Pseudonocardiales</taxon>
        <taxon>Pseudonocardiaceae</taxon>
        <taxon>Amycolatopsis</taxon>
    </lineage>
</organism>
<reference evidence="1 2" key="1">
    <citation type="submission" date="2019-07" db="EMBL/GenBank/DDBJ databases">
        <title>New species of Amycolatopsis and Streptomyces.</title>
        <authorList>
            <person name="Duangmal K."/>
            <person name="Teo W.F.A."/>
            <person name="Lipun K."/>
        </authorList>
    </citation>
    <scope>NUCLEOTIDE SEQUENCE [LARGE SCALE GENOMIC DNA]</scope>
    <source>
        <strain evidence="1 2">JCM 30562</strain>
    </source>
</reference>
<dbReference type="RefSeq" id="WP_144641957.1">
    <property type="nucleotide sequence ID" value="NZ_BNAX01000002.1"/>
</dbReference>
<protein>
    <submittedName>
        <fullName evidence="1">Uncharacterized protein</fullName>
    </submittedName>
</protein>
<comment type="caution">
    <text evidence="1">The sequence shown here is derived from an EMBL/GenBank/DDBJ whole genome shotgun (WGS) entry which is preliminary data.</text>
</comment>
<dbReference type="AlphaFoldDB" id="A0A558A670"/>
<proteinExistence type="predicted"/>
<keyword evidence="2" id="KW-1185">Reference proteome</keyword>
<name>A0A558A670_9PSEU</name>
<dbReference type="OrthoDB" id="3631260at2"/>